<organism evidence="1 2">
    <name type="scientific">Mariniplasma anaerobium</name>
    <dbReference type="NCBI Taxonomy" id="2735436"/>
    <lineage>
        <taxon>Bacteria</taxon>
        <taxon>Bacillati</taxon>
        <taxon>Mycoplasmatota</taxon>
        <taxon>Mollicutes</taxon>
        <taxon>Acholeplasmatales</taxon>
        <taxon>Acholeplasmataceae</taxon>
        <taxon>Mariniplasma</taxon>
    </lineage>
</organism>
<reference evidence="1" key="1">
    <citation type="submission" date="2021-01" db="EMBL/GenBank/DDBJ databases">
        <title>Draft genome sequence of Acholeplasmataceae bacterium strain Mahy22.</title>
        <authorList>
            <person name="Watanabe M."/>
            <person name="Kojima H."/>
            <person name="Fukui M."/>
        </authorList>
    </citation>
    <scope>NUCLEOTIDE SEQUENCE</scope>
    <source>
        <strain evidence="1">Mahy22</strain>
    </source>
</reference>
<name>A0A7U9TJZ2_9MOLU</name>
<keyword evidence="2" id="KW-1185">Reference proteome</keyword>
<evidence type="ECO:0000313" key="2">
    <source>
        <dbReference type="Proteomes" id="UP000620133"/>
    </source>
</evidence>
<evidence type="ECO:0000313" key="1">
    <source>
        <dbReference type="EMBL" id="BCR36746.1"/>
    </source>
</evidence>
<dbReference type="InterPro" id="IPR008280">
    <property type="entry name" value="Tub_FtsZ_C"/>
</dbReference>
<dbReference type="KEGG" id="manr:MPAN_016390"/>
<gene>
    <name evidence="1" type="ORF">MPAN_016390</name>
</gene>
<dbReference type="EMBL" id="AP024412">
    <property type="protein sequence ID" value="BCR36746.1"/>
    <property type="molecule type" value="Genomic_DNA"/>
</dbReference>
<accession>A0A7U9TJZ2</accession>
<proteinExistence type="predicted"/>
<protein>
    <submittedName>
        <fullName evidence="1">Uncharacterized protein</fullName>
    </submittedName>
</protein>
<dbReference type="InterPro" id="IPR037103">
    <property type="entry name" value="Tubulin/FtsZ-like_C"/>
</dbReference>
<dbReference type="Proteomes" id="UP000620133">
    <property type="component" value="Chromosome"/>
</dbReference>
<sequence>MDKKDIIKKAVKSILRAEHLLSLDNSDFGDLDKIIEYKAIMTDENLKDFNISFGNDVTEKTRRLIVNITSKYELGLFQLERILSLLKKSFVTDIEIYYGVIIDKEIKEVKIEIFASKQK</sequence>
<dbReference type="AlphaFoldDB" id="A0A7U9TJZ2"/>
<dbReference type="RefSeq" id="WP_176239391.1">
    <property type="nucleotide sequence ID" value="NZ_AP024412.1"/>
</dbReference>
<dbReference type="SUPFAM" id="SSF55307">
    <property type="entry name" value="Tubulin C-terminal domain-like"/>
    <property type="match status" value="1"/>
</dbReference>
<dbReference type="Gene3D" id="3.30.1330.20">
    <property type="entry name" value="Tubulin/FtsZ, C-terminal domain"/>
    <property type="match status" value="1"/>
</dbReference>